<evidence type="ECO:0000313" key="2">
    <source>
        <dbReference type="Proteomes" id="UP000003835"/>
    </source>
</evidence>
<dbReference type="AlphaFoldDB" id="B4VLA9"/>
<accession>B4VLA9</accession>
<dbReference type="EMBL" id="DS989844">
    <property type="protein sequence ID" value="EDX77476.1"/>
    <property type="molecule type" value="Genomic_DNA"/>
</dbReference>
<sequence>MLKRLLVHRQHHDPSNSIEFLLASLGSCYIELGLFEQQIR</sequence>
<dbReference type="Proteomes" id="UP000003835">
    <property type="component" value="Unassembled WGS sequence"/>
</dbReference>
<gene>
    <name evidence="1" type="ORF">MC7420_613</name>
</gene>
<name>B4VLA9_9CYAN</name>
<evidence type="ECO:0000313" key="1">
    <source>
        <dbReference type="EMBL" id="EDX77476.1"/>
    </source>
</evidence>
<keyword evidence="2" id="KW-1185">Reference proteome</keyword>
<proteinExistence type="predicted"/>
<reference evidence="1 2" key="1">
    <citation type="submission" date="2008-07" db="EMBL/GenBank/DDBJ databases">
        <authorList>
            <person name="Tandeau de Marsac N."/>
            <person name="Ferriera S."/>
            <person name="Johnson J."/>
            <person name="Kravitz S."/>
            <person name="Beeson K."/>
            <person name="Sutton G."/>
            <person name="Rogers Y.-H."/>
            <person name="Friedman R."/>
            <person name="Frazier M."/>
            <person name="Venter J.C."/>
        </authorList>
    </citation>
    <scope>NUCLEOTIDE SEQUENCE [LARGE SCALE GENOMIC DNA]</scope>
    <source>
        <strain evidence="1 2">PCC 7420</strain>
    </source>
</reference>
<protein>
    <submittedName>
        <fullName evidence="1">Uncharacterized protein</fullName>
    </submittedName>
</protein>
<organism evidence="1 2">
    <name type="scientific">Coleofasciculus chthonoplastes PCC 7420</name>
    <dbReference type="NCBI Taxonomy" id="118168"/>
    <lineage>
        <taxon>Bacteria</taxon>
        <taxon>Bacillati</taxon>
        <taxon>Cyanobacteriota</taxon>
        <taxon>Cyanophyceae</taxon>
        <taxon>Coleofasciculales</taxon>
        <taxon>Coleofasciculaceae</taxon>
        <taxon>Coleofasciculus</taxon>
    </lineage>
</organism>
<dbReference type="HOGENOM" id="CLU_3287957_0_0_3"/>